<dbReference type="GO" id="GO:0030246">
    <property type="term" value="F:carbohydrate binding"/>
    <property type="evidence" value="ECO:0007669"/>
    <property type="project" value="InterPro"/>
</dbReference>
<proteinExistence type="inferred from homology"/>
<gene>
    <name evidence="14" type="ORF">ECE50_012455</name>
</gene>
<keyword evidence="7 10" id="KW-0472">Membrane</keyword>
<keyword evidence="8 14" id="KW-0675">Receptor</keyword>
<dbReference type="Gene3D" id="2.60.40.1120">
    <property type="entry name" value="Carboxypeptidase-like, regulatory domain"/>
    <property type="match status" value="1"/>
</dbReference>
<dbReference type="GO" id="GO:0015344">
    <property type="term" value="F:siderophore uptake transmembrane transporter activity"/>
    <property type="evidence" value="ECO:0007669"/>
    <property type="project" value="TreeGrafter"/>
</dbReference>
<dbReference type="Pfam" id="PF13620">
    <property type="entry name" value="CarboxypepD_reg"/>
    <property type="match status" value="1"/>
</dbReference>
<evidence type="ECO:0000256" key="6">
    <source>
        <dbReference type="ARBA" id="ARBA00023077"/>
    </source>
</evidence>
<dbReference type="InterPro" id="IPR000531">
    <property type="entry name" value="Beta-barrel_TonB"/>
</dbReference>
<dbReference type="SUPFAM" id="SSF56935">
    <property type="entry name" value="Porins"/>
    <property type="match status" value="1"/>
</dbReference>
<evidence type="ECO:0000256" key="4">
    <source>
        <dbReference type="ARBA" id="ARBA00022692"/>
    </source>
</evidence>
<keyword evidence="15" id="KW-1185">Reference proteome</keyword>
<evidence type="ECO:0000256" key="2">
    <source>
        <dbReference type="ARBA" id="ARBA00022448"/>
    </source>
</evidence>
<name>A0A433WIE6_9BACT</name>
<evidence type="ECO:0000256" key="5">
    <source>
        <dbReference type="ARBA" id="ARBA00022729"/>
    </source>
</evidence>
<evidence type="ECO:0000256" key="8">
    <source>
        <dbReference type="ARBA" id="ARBA00023170"/>
    </source>
</evidence>
<keyword evidence="4 10" id="KW-0812">Transmembrane</keyword>
<evidence type="ECO:0000256" key="3">
    <source>
        <dbReference type="ARBA" id="ARBA00022452"/>
    </source>
</evidence>
<evidence type="ECO:0000256" key="9">
    <source>
        <dbReference type="ARBA" id="ARBA00023237"/>
    </source>
</evidence>
<dbReference type="GO" id="GO:0009279">
    <property type="term" value="C:cell outer membrane"/>
    <property type="evidence" value="ECO:0007669"/>
    <property type="project" value="UniProtKB-SubCell"/>
</dbReference>
<sequence length="813" mass="91636">MQIKKILLTGFLCAGVIYARAQEEQHAAVAGHVISEQSAPVAAAAIYLSPGNKSATTDASGAFHITAAAPGKYMLHISAPGYKGIARKIVLTAGRTLQLEEQLKKDVREINTVSVTGVSKNREINRQAYNVLSVDARPLHNSTMDLGQVLNRVSGVRVRESGGVGSDIRFSLNGFSGRQVKFFLDGMPMDNFGSAFQLNNIPVNFASRIEIYKGVVPVWLGGDALGGAVNIITNTQPRTYADVSYSYGSFNTHKSAISAGYTAKSGFTLQMNAFQNYSDNNYWVDVNVVDFNTGLHNPGRVRRFHDRYHNETLVLYAGVTGKKYADQLLIGGTIGKSKADIQTGNRMEDVFGGRWRSGSLLQPSLKYLKRNLFVKGFDVRVSANFNLGEERAVDTAFKRYNWAGEYEHKDTANPNRLGGESSLSDYRYRNNNGAVNAALSYTINDRHAITFNELFTTFNRKAKNNFDPESIFDKQPRKTSKYISGLSYRANITKTINATAFAKHYFQRNITHSITDTYDREKEVRYYDVAIQRGSFSKMGYGLAATWFITPRLQLKSSYEKAFRLPENEELFGDMVNESATMDLRPESSHNVNIGANYSFNIGKNHAFEVQGDFIFRNTSDYIRSMLIFSNHKNEYIKKSTNDESVTNRGIDAEIHYRYKNRFSLNSSFTYQNIRNQTEFEMLPSGNRSTVVSAVYKDRIPNVPYMFGNTNAAISFDNVLHKGNRLSVGYNLTYVNQFYLFWPSQGTRDTKLIIPTQWGHDVNMLYALAEGKYNIGLECLNIGDSPLFDNYRLQKPGRAFYVKLRYYFSRNTL</sequence>
<evidence type="ECO:0000259" key="13">
    <source>
        <dbReference type="Pfam" id="PF07715"/>
    </source>
</evidence>
<dbReference type="EMBL" id="RIAR02000001">
    <property type="protein sequence ID" value="NSL87650.1"/>
    <property type="molecule type" value="Genomic_DNA"/>
</dbReference>
<dbReference type="Gene3D" id="2.40.170.20">
    <property type="entry name" value="TonB-dependent receptor, beta-barrel domain"/>
    <property type="match status" value="1"/>
</dbReference>
<dbReference type="InterPro" id="IPR013784">
    <property type="entry name" value="Carb-bd-like_fold"/>
</dbReference>
<dbReference type="PROSITE" id="PS52016">
    <property type="entry name" value="TONB_DEPENDENT_REC_3"/>
    <property type="match status" value="1"/>
</dbReference>
<dbReference type="AlphaFoldDB" id="A0A433WIE6"/>
<protein>
    <submittedName>
        <fullName evidence="14">TonB-dependent receptor</fullName>
    </submittedName>
</protein>
<dbReference type="Gene3D" id="2.170.130.10">
    <property type="entry name" value="TonB-dependent receptor, plug domain"/>
    <property type="match status" value="1"/>
</dbReference>
<dbReference type="Pfam" id="PF07715">
    <property type="entry name" value="Plug"/>
    <property type="match status" value="1"/>
</dbReference>
<dbReference type="Proteomes" id="UP000281028">
    <property type="component" value="Unassembled WGS sequence"/>
</dbReference>
<keyword evidence="9 10" id="KW-0998">Cell outer membrane</keyword>
<dbReference type="InterPro" id="IPR039426">
    <property type="entry name" value="TonB-dep_rcpt-like"/>
</dbReference>
<comment type="caution">
    <text evidence="14">The sequence shown here is derived from an EMBL/GenBank/DDBJ whole genome shotgun (WGS) entry which is preliminary data.</text>
</comment>
<evidence type="ECO:0000313" key="15">
    <source>
        <dbReference type="Proteomes" id="UP000281028"/>
    </source>
</evidence>
<dbReference type="PANTHER" id="PTHR30069:SF29">
    <property type="entry name" value="HEMOGLOBIN AND HEMOGLOBIN-HAPTOGLOBIN-BINDING PROTEIN 1-RELATED"/>
    <property type="match status" value="1"/>
</dbReference>
<dbReference type="OrthoDB" id="9812892at2"/>
<evidence type="ECO:0000313" key="14">
    <source>
        <dbReference type="EMBL" id="NSL87650.1"/>
    </source>
</evidence>
<comment type="similarity">
    <text evidence="10 11">Belongs to the TonB-dependent receptor family.</text>
</comment>
<dbReference type="InterPro" id="IPR012910">
    <property type="entry name" value="Plug_dom"/>
</dbReference>
<evidence type="ECO:0000256" key="1">
    <source>
        <dbReference type="ARBA" id="ARBA00004571"/>
    </source>
</evidence>
<organism evidence="14 15">
    <name type="scientific">Chitinophaga solisilvae</name>
    <dbReference type="NCBI Taxonomy" id="1233460"/>
    <lineage>
        <taxon>Bacteria</taxon>
        <taxon>Pseudomonadati</taxon>
        <taxon>Bacteroidota</taxon>
        <taxon>Chitinophagia</taxon>
        <taxon>Chitinophagales</taxon>
        <taxon>Chitinophagaceae</taxon>
        <taxon>Chitinophaga</taxon>
    </lineage>
</organism>
<accession>A0A433WIE6</accession>
<keyword evidence="5" id="KW-0732">Signal</keyword>
<dbReference type="GO" id="GO:0044718">
    <property type="term" value="P:siderophore transmembrane transport"/>
    <property type="evidence" value="ECO:0007669"/>
    <property type="project" value="TreeGrafter"/>
</dbReference>
<keyword evidence="2 10" id="KW-0813">Transport</keyword>
<evidence type="ECO:0000259" key="12">
    <source>
        <dbReference type="Pfam" id="PF00593"/>
    </source>
</evidence>
<keyword evidence="3 10" id="KW-1134">Transmembrane beta strand</keyword>
<feature type="domain" description="TonB-dependent receptor-like beta-barrel" evidence="12">
    <location>
        <begin position="367"/>
        <end position="737"/>
    </location>
</feature>
<evidence type="ECO:0000256" key="7">
    <source>
        <dbReference type="ARBA" id="ARBA00023136"/>
    </source>
</evidence>
<dbReference type="PANTHER" id="PTHR30069">
    <property type="entry name" value="TONB-DEPENDENT OUTER MEMBRANE RECEPTOR"/>
    <property type="match status" value="1"/>
</dbReference>
<evidence type="ECO:0000256" key="11">
    <source>
        <dbReference type="RuleBase" id="RU003357"/>
    </source>
</evidence>
<reference evidence="14" key="1">
    <citation type="submission" date="2020-05" db="EMBL/GenBank/DDBJ databases">
        <title>Chitinophaga laudate sp. nov., isolated from a tropical peat swamp.</title>
        <authorList>
            <person name="Goh C.B.S."/>
            <person name="Lee M.S."/>
            <person name="Parimannan S."/>
            <person name="Pasbakhsh P."/>
            <person name="Yule C.M."/>
            <person name="Rajandas H."/>
            <person name="Loke S."/>
            <person name="Croft L."/>
            <person name="Tan J.B.L."/>
        </authorList>
    </citation>
    <scope>NUCLEOTIDE SEQUENCE</scope>
    <source>
        <strain evidence="14">Mgbs1</strain>
    </source>
</reference>
<dbReference type="InterPro" id="IPR036942">
    <property type="entry name" value="Beta-barrel_TonB_sf"/>
</dbReference>
<dbReference type="Pfam" id="PF00593">
    <property type="entry name" value="TonB_dep_Rec_b-barrel"/>
    <property type="match status" value="1"/>
</dbReference>
<keyword evidence="6 11" id="KW-0798">TonB box</keyword>
<feature type="domain" description="TonB-dependent receptor plug" evidence="13">
    <location>
        <begin position="131"/>
        <end position="228"/>
    </location>
</feature>
<dbReference type="SUPFAM" id="SSF49452">
    <property type="entry name" value="Starch-binding domain-like"/>
    <property type="match status" value="1"/>
</dbReference>
<evidence type="ECO:0000256" key="10">
    <source>
        <dbReference type="PROSITE-ProRule" id="PRU01360"/>
    </source>
</evidence>
<dbReference type="InterPro" id="IPR037066">
    <property type="entry name" value="Plug_dom_sf"/>
</dbReference>
<comment type="subcellular location">
    <subcellularLocation>
        <location evidence="1 10">Cell outer membrane</location>
        <topology evidence="1 10">Multi-pass membrane protein</topology>
    </subcellularLocation>
</comment>